<evidence type="ECO:0000259" key="1">
    <source>
        <dbReference type="Pfam" id="PF24809"/>
    </source>
</evidence>
<dbReference type="Pfam" id="PF24809">
    <property type="entry name" value="DUF7708"/>
    <property type="match status" value="1"/>
</dbReference>
<feature type="domain" description="DUF7708" evidence="1">
    <location>
        <begin position="139"/>
        <end position="261"/>
    </location>
</feature>
<comment type="caution">
    <text evidence="2">The sequence shown here is derived from an EMBL/GenBank/DDBJ whole genome shotgun (WGS) entry which is preliminary data.</text>
</comment>
<organism evidence="2 3">
    <name type="scientific">Daldinia eschscholtzii</name>
    <dbReference type="NCBI Taxonomy" id="292717"/>
    <lineage>
        <taxon>Eukaryota</taxon>
        <taxon>Fungi</taxon>
        <taxon>Dikarya</taxon>
        <taxon>Ascomycota</taxon>
        <taxon>Pezizomycotina</taxon>
        <taxon>Sordariomycetes</taxon>
        <taxon>Xylariomycetidae</taxon>
        <taxon>Xylariales</taxon>
        <taxon>Hypoxylaceae</taxon>
        <taxon>Daldinia</taxon>
    </lineage>
</organism>
<evidence type="ECO:0000313" key="2">
    <source>
        <dbReference type="EMBL" id="KAK6951961.1"/>
    </source>
</evidence>
<gene>
    <name evidence="2" type="ORF">Daesc_006486</name>
</gene>
<evidence type="ECO:0000313" key="3">
    <source>
        <dbReference type="Proteomes" id="UP001369815"/>
    </source>
</evidence>
<protein>
    <recommendedName>
        <fullName evidence="1">DUF7708 domain-containing protein</fullName>
    </recommendedName>
</protein>
<dbReference type="AlphaFoldDB" id="A0AAX6MIG4"/>
<name>A0AAX6MIG4_9PEZI</name>
<proteinExistence type="predicted"/>
<sequence>MNDTSGEPGVSLLVRKYSLRAEQETPNNILSKALGTTSRNIDDEEERSTKQLSDWKSHNQLGVLEKQRKEVIEMWQQFHHLFPGWEEPTLARDGVPTIATLRDAVQEAQISWDRKSKTRNRLFMFLEALDDHSYLFKLIPTEDKYLSLLTGVISSIVKASVNYNKIADGFSQALSEMTADLRTAGRKMEIEDGPDMQKLVSELYVQVFQFLCHAMSYFRKRTKRLRSALNKHFYEKNFKTMVDGIRTTIQKIQQEAAHATEGRIRGLEDRVIQVDYKLDQVLPCLKAVGNESRNDDEKQIGDKLILATRFVSLGNRAFQHLEAVQAHCQYDEISKLRHHALLLPGIVDIEVSSTEENRRVESDESTSSDEINEIDLRTRYEIQEYASRLSPYTEDGRKAVSNTPDRISRGLLPAEVLLELQNWLSAVKSRMIWVEGMPANSYGSDLSLAAMRLVDISLSANIPCISFFVKPRYDFASRVSPPMPQRQAAVVALLYSIITQLACLLPVEFESLEELEEAQFQKLDGSFGSVPFALQVVRALLKYAPPSLIWVLDGFQLAESQDTIPHLRTLISILRDQEANHISKVCLTTDGHCMVLSRTMNVLERVDASRTTQGRPGNLLRGGSNINTLGFSSRFY</sequence>
<dbReference type="EMBL" id="JBANMG010000006">
    <property type="protein sequence ID" value="KAK6951961.1"/>
    <property type="molecule type" value="Genomic_DNA"/>
</dbReference>
<keyword evidence="3" id="KW-1185">Reference proteome</keyword>
<dbReference type="Proteomes" id="UP001369815">
    <property type="component" value="Unassembled WGS sequence"/>
</dbReference>
<dbReference type="InterPro" id="IPR056125">
    <property type="entry name" value="DUF7708"/>
</dbReference>
<reference evidence="2 3" key="1">
    <citation type="journal article" date="2024" name="Front Chem Biol">
        <title>Unveiling the potential of Daldinia eschscholtzii MFLUCC 19-0629 through bioactivity and bioinformatics studies for enhanced sustainable agriculture production.</title>
        <authorList>
            <person name="Brooks S."/>
            <person name="Weaver J.A."/>
            <person name="Klomchit A."/>
            <person name="Alharthi S.A."/>
            <person name="Onlamun T."/>
            <person name="Nurani R."/>
            <person name="Vong T.K."/>
            <person name="Alberti F."/>
            <person name="Greco C."/>
        </authorList>
    </citation>
    <scope>NUCLEOTIDE SEQUENCE [LARGE SCALE GENOMIC DNA]</scope>
    <source>
        <strain evidence="2">MFLUCC 19-0629</strain>
    </source>
</reference>
<accession>A0AAX6MIG4</accession>